<evidence type="ECO:0000313" key="2">
    <source>
        <dbReference type="Proteomes" id="UP000534783"/>
    </source>
</evidence>
<sequence length="96" mass="10177">MPVPLPDFVTVKVNVFNVKLAVTDLAASIVTEQGPAPEQAPLQPVKSESSPGVAVRETRVLIVYVSEQSAPQLIPAGLLTTVPVPVPLFARVRPKV</sequence>
<comment type="caution">
    <text evidence="1">The sequence shown here is derived from an EMBL/GenBank/DDBJ whole genome shotgun (WGS) entry which is preliminary data.</text>
</comment>
<dbReference type="Proteomes" id="UP000534783">
    <property type="component" value="Unassembled WGS sequence"/>
</dbReference>
<organism evidence="1 2">
    <name type="scientific">Candidatus Manganitrophus noduliformans</name>
    <dbReference type="NCBI Taxonomy" id="2606439"/>
    <lineage>
        <taxon>Bacteria</taxon>
        <taxon>Pseudomonadati</taxon>
        <taxon>Nitrospirota</taxon>
        <taxon>Nitrospiria</taxon>
        <taxon>Candidatus Troglogloeales</taxon>
        <taxon>Candidatus Manganitrophaceae</taxon>
        <taxon>Candidatus Manganitrophus</taxon>
    </lineage>
</organism>
<reference evidence="1 2" key="1">
    <citation type="journal article" date="2020" name="Nature">
        <title>Bacterial chemolithoautotrophy via manganese oxidation.</title>
        <authorList>
            <person name="Yu H."/>
            <person name="Leadbetter J.R."/>
        </authorList>
    </citation>
    <scope>NUCLEOTIDE SEQUENCE [LARGE SCALE GENOMIC DNA]</scope>
    <source>
        <strain evidence="1 2">Mn-1</strain>
    </source>
</reference>
<protein>
    <submittedName>
        <fullName evidence="1">Uncharacterized protein</fullName>
    </submittedName>
</protein>
<evidence type="ECO:0000313" key="1">
    <source>
        <dbReference type="EMBL" id="NKE70326.1"/>
    </source>
</evidence>
<dbReference type="AlphaFoldDB" id="A0A7X6IAB8"/>
<name>A0A7X6IAB8_9BACT</name>
<gene>
    <name evidence="1" type="ORF">MNODULE_06175</name>
</gene>
<proteinExistence type="predicted"/>
<keyword evidence="2" id="KW-1185">Reference proteome</keyword>
<accession>A0A7X6IAB8</accession>
<dbReference type="EMBL" id="VTOW01000001">
    <property type="protein sequence ID" value="NKE70326.1"/>
    <property type="molecule type" value="Genomic_DNA"/>
</dbReference>